<dbReference type="Gene3D" id="3.30.2290.10">
    <property type="entry name" value="PmbA/TldD superfamily"/>
    <property type="match status" value="1"/>
</dbReference>
<keyword evidence="3" id="KW-0378">Hydrolase</keyword>
<keyword evidence="2 8" id="KW-0645">Protease</keyword>
<dbReference type="EMBL" id="BFBB01000002">
    <property type="protein sequence ID" value="GBF49097.1"/>
    <property type="molecule type" value="Genomic_DNA"/>
</dbReference>
<accession>A0A2P2DWU5</accession>
<dbReference type="RefSeq" id="WP_108973583.1">
    <property type="nucleotide sequence ID" value="NZ_BFBB01000002.1"/>
</dbReference>
<keyword evidence="9" id="KW-1185">Reference proteome</keyword>
<proteinExistence type="inferred from homology"/>
<dbReference type="InterPro" id="IPR002510">
    <property type="entry name" value="Metalloprtase-TldD/E_N"/>
</dbReference>
<comment type="caution">
    <text evidence="8">The sequence shown here is derived from an EMBL/GenBank/DDBJ whole genome shotgun (WGS) entry which is preliminary data.</text>
</comment>
<evidence type="ECO:0000313" key="8">
    <source>
        <dbReference type="EMBL" id="GBF49097.1"/>
    </source>
</evidence>
<feature type="domain" description="Metalloprotease TldD/E N-terminal" evidence="5">
    <location>
        <begin position="16"/>
        <end position="80"/>
    </location>
</feature>
<reference evidence="8 9" key="1">
    <citation type="submission" date="2018-02" db="EMBL/GenBank/DDBJ databases">
        <title>Novel Leptospira species isolated from soil and water in Japan.</title>
        <authorList>
            <person name="Nakao R."/>
            <person name="Masuzawa T."/>
        </authorList>
    </citation>
    <scope>NUCLEOTIDE SEQUENCE [LARGE SCALE GENOMIC DNA]</scope>
    <source>
        <strain evidence="8 9">YH101</strain>
    </source>
</reference>
<name>A0A2P2DWU5_9LEPT</name>
<dbReference type="InterPro" id="IPR036059">
    <property type="entry name" value="TldD/PmbA_sf"/>
</dbReference>
<feature type="domain" description="Metalloprotease TldD/E C-terminal" evidence="6">
    <location>
        <begin position="231"/>
        <end position="455"/>
    </location>
</feature>
<dbReference type="Pfam" id="PF19289">
    <property type="entry name" value="PmbA_TldD_3rd"/>
    <property type="match status" value="1"/>
</dbReference>
<gene>
    <name evidence="8" type="ORF">LPTSP4_06070</name>
</gene>
<dbReference type="InterPro" id="IPR045569">
    <property type="entry name" value="Metalloprtase-TldD/E_C"/>
</dbReference>
<evidence type="ECO:0000259" key="7">
    <source>
        <dbReference type="Pfam" id="PF19290"/>
    </source>
</evidence>
<feature type="domain" description="Metalloprotease TldD/E central" evidence="7">
    <location>
        <begin position="112"/>
        <end position="220"/>
    </location>
</feature>
<dbReference type="PANTHER" id="PTHR30624:SF0">
    <property type="entry name" value="METALLOPROTEASE SLR0863"/>
    <property type="match status" value="1"/>
</dbReference>
<dbReference type="InterPro" id="IPR051463">
    <property type="entry name" value="Peptidase_U62_metallo"/>
</dbReference>
<sequence length="461" mass="49936">MRDLLKECLAGETELVELRYHHKENRSFFAEKNRIESSSLRKRSGVGVRVLHNGTWGFASTSEISKVSIQNAILRAKKVADLSSSLRHDKIGRLPEVTFAKGDFIGAGIADFRNRTVEEKLELVLKTQEKASKSSPLLQSVGCGYSEIYEEKAIVSSDGADAFFSMVRPEFRVNAVANEAGKLETGSESIGVTGGWDCLFRNQSPDELSEEACKTALDLLKSELPKGGLSMVILSPSIVGLLVHEAIGHTVEADFVLAGSVANGKLGKRVGSDLVNLCDSGQSEYYEGAGGTIPVDDEGVLPERTVIIENGILKSYLHNRETAAKFGVKPTGSARAWEYSDVPLIRMRNTYLMPGQSSLEEMIANTQDGYFLDGAKNGQADATGEFMFAVQKAYRIRNGKIAELLKGVTVSGLAFDVLQSVDMVSKEFRWDLGSGHCGKGQPAKVDAGGPYIRTKVLLGGN</sequence>
<dbReference type="Pfam" id="PF19290">
    <property type="entry name" value="PmbA_TldD_2nd"/>
    <property type="match status" value="1"/>
</dbReference>
<dbReference type="AlphaFoldDB" id="A0A2P2DWU5"/>
<dbReference type="GO" id="GO:0005829">
    <property type="term" value="C:cytosol"/>
    <property type="evidence" value="ECO:0007669"/>
    <property type="project" value="TreeGrafter"/>
</dbReference>
<evidence type="ECO:0000259" key="5">
    <source>
        <dbReference type="Pfam" id="PF01523"/>
    </source>
</evidence>
<dbReference type="InterPro" id="IPR045570">
    <property type="entry name" value="Metalloprtase-TldD/E_cen_dom"/>
</dbReference>
<dbReference type="OrthoDB" id="9803213at2"/>
<evidence type="ECO:0000256" key="1">
    <source>
        <dbReference type="ARBA" id="ARBA00005836"/>
    </source>
</evidence>
<dbReference type="Pfam" id="PF01523">
    <property type="entry name" value="PmbA_TldD_1st"/>
    <property type="match status" value="1"/>
</dbReference>
<dbReference type="InterPro" id="IPR035068">
    <property type="entry name" value="TldD/PmbA_N"/>
</dbReference>
<dbReference type="PIRSF" id="PIRSF004919">
    <property type="entry name" value="TldD"/>
    <property type="match status" value="1"/>
</dbReference>
<evidence type="ECO:0000313" key="9">
    <source>
        <dbReference type="Proteomes" id="UP000245133"/>
    </source>
</evidence>
<organism evidence="8 9">
    <name type="scientific">Leptospira ryugenii</name>
    <dbReference type="NCBI Taxonomy" id="1917863"/>
    <lineage>
        <taxon>Bacteria</taxon>
        <taxon>Pseudomonadati</taxon>
        <taxon>Spirochaetota</taxon>
        <taxon>Spirochaetia</taxon>
        <taxon>Leptospirales</taxon>
        <taxon>Leptospiraceae</taxon>
        <taxon>Leptospira</taxon>
    </lineage>
</organism>
<dbReference type="GO" id="GO:0008237">
    <property type="term" value="F:metallopeptidase activity"/>
    <property type="evidence" value="ECO:0007669"/>
    <property type="project" value="UniProtKB-KW"/>
</dbReference>
<dbReference type="SUPFAM" id="SSF111283">
    <property type="entry name" value="Putative modulator of DNA gyrase, PmbA/TldD"/>
    <property type="match status" value="1"/>
</dbReference>
<dbReference type="PANTHER" id="PTHR30624">
    <property type="entry name" value="UNCHARACTERIZED PROTEIN TLDD AND PMBA"/>
    <property type="match status" value="1"/>
</dbReference>
<dbReference type="Proteomes" id="UP000245133">
    <property type="component" value="Unassembled WGS sequence"/>
</dbReference>
<evidence type="ECO:0000259" key="6">
    <source>
        <dbReference type="Pfam" id="PF19289"/>
    </source>
</evidence>
<keyword evidence="4" id="KW-0482">Metalloprotease</keyword>
<protein>
    <submittedName>
        <fullName evidence="8">Zn-dependent protease</fullName>
    </submittedName>
</protein>
<evidence type="ECO:0000256" key="2">
    <source>
        <dbReference type="ARBA" id="ARBA00022670"/>
    </source>
</evidence>
<evidence type="ECO:0000256" key="3">
    <source>
        <dbReference type="ARBA" id="ARBA00022801"/>
    </source>
</evidence>
<dbReference type="InterPro" id="IPR025502">
    <property type="entry name" value="TldD"/>
</dbReference>
<dbReference type="GO" id="GO:0006508">
    <property type="term" value="P:proteolysis"/>
    <property type="evidence" value="ECO:0007669"/>
    <property type="project" value="UniProtKB-KW"/>
</dbReference>
<comment type="similarity">
    <text evidence="1">Belongs to the peptidase U62 family.</text>
</comment>
<evidence type="ECO:0000256" key="4">
    <source>
        <dbReference type="ARBA" id="ARBA00023049"/>
    </source>
</evidence>